<dbReference type="eggNOG" id="COG2241">
    <property type="taxonomic scope" value="Bacteria"/>
</dbReference>
<organism evidence="8 9">
    <name type="scientific">Thermacetogenium phaeum (strain ATCC BAA-254 / DSM 26808 / PB)</name>
    <dbReference type="NCBI Taxonomy" id="1089553"/>
    <lineage>
        <taxon>Bacteria</taxon>
        <taxon>Bacillati</taxon>
        <taxon>Bacillota</taxon>
        <taxon>Clostridia</taxon>
        <taxon>Thermoanaerobacterales</taxon>
        <taxon>Thermoanaerobacteraceae</taxon>
        <taxon>Thermacetogenium</taxon>
    </lineage>
</organism>
<accession>K4LCU5</accession>
<dbReference type="PANTHER" id="PTHR43182:SF1">
    <property type="entry name" value="COBALT-PRECORRIN-7 C(5)-METHYLTRANSFERASE"/>
    <property type="match status" value="1"/>
</dbReference>
<dbReference type="GO" id="GO:0032259">
    <property type="term" value="P:methylation"/>
    <property type="evidence" value="ECO:0007669"/>
    <property type="project" value="UniProtKB-KW"/>
</dbReference>
<dbReference type="InterPro" id="IPR014008">
    <property type="entry name" value="Cbl_synth_MTase_CbiT"/>
</dbReference>
<dbReference type="Proteomes" id="UP000000467">
    <property type="component" value="Chromosome"/>
</dbReference>
<evidence type="ECO:0000256" key="1">
    <source>
        <dbReference type="ARBA" id="ARBA00004953"/>
    </source>
</evidence>
<dbReference type="Gene3D" id="3.30.950.10">
    <property type="entry name" value="Methyltransferase, Cobalt-precorrin-4 Transmethylase, Domain 2"/>
    <property type="match status" value="1"/>
</dbReference>
<keyword evidence="9" id="KW-1185">Reference proteome</keyword>
<name>K4LCU5_THEPS</name>
<dbReference type="Pfam" id="PF00590">
    <property type="entry name" value="TP_methylase"/>
    <property type="match status" value="1"/>
</dbReference>
<dbReference type="InterPro" id="IPR014777">
    <property type="entry name" value="4pyrrole_Mease_sub1"/>
</dbReference>
<keyword evidence="3 8" id="KW-0489">Methyltransferase</keyword>
<evidence type="ECO:0000256" key="5">
    <source>
        <dbReference type="ARBA" id="ARBA00022691"/>
    </source>
</evidence>
<evidence type="ECO:0000256" key="6">
    <source>
        <dbReference type="SAM" id="MobiDB-lite"/>
    </source>
</evidence>
<dbReference type="Pfam" id="PF01135">
    <property type="entry name" value="PCMT"/>
    <property type="match status" value="1"/>
</dbReference>
<dbReference type="NCBIfam" id="TIGR02467">
    <property type="entry name" value="CbiE"/>
    <property type="match status" value="1"/>
</dbReference>
<keyword evidence="2" id="KW-0169">Cobalamin biosynthesis</keyword>
<dbReference type="NCBIfam" id="TIGR02469">
    <property type="entry name" value="CbiT"/>
    <property type="match status" value="1"/>
</dbReference>
<dbReference type="CDD" id="cd11644">
    <property type="entry name" value="Precorrin-6Y-MT"/>
    <property type="match status" value="1"/>
</dbReference>
<keyword evidence="4 8" id="KW-0808">Transferase</keyword>
<evidence type="ECO:0000256" key="4">
    <source>
        <dbReference type="ARBA" id="ARBA00022679"/>
    </source>
</evidence>
<dbReference type="AlphaFoldDB" id="K4LCU5"/>
<comment type="pathway">
    <text evidence="1">Cofactor biosynthesis; adenosylcobalamin biosynthesis.</text>
</comment>
<keyword evidence="5" id="KW-0949">S-adenosyl-L-methionine</keyword>
<dbReference type="EC" id="2.1.1.132" evidence="8"/>
<protein>
    <submittedName>
        <fullName evidence="8">Cobalt-precorrin-6Y C(15)-methyltransferase CbiT</fullName>
        <ecNumber evidence="8">2.1.1.132</ecNumber>
    </submittedName>
</protein>
<dbReference type="KEGG" id="tpz:Tph_c05230"/>
<sequence>MVAVACVTVVGIGPGSRDYLLPAALEAVKEADVLVGGRNALALFASPEKEQRLLDRNLEGALDYIAAAAKKKRVAVLLSGDPCFFSLLPRLRERLGPENLRVIPGISSVQLACARIGLPWHDLRFVSVHGRGLEQLESVGDAGKVAVLTEERYPPAAVCRFFMERGAGFAAVWVFTDLGLPGELITRTDLSGGARLKGRGNSVVILLRDEDVFPGFQAEGGAVSEEPGCSPAGGERIADYMASPDDRTGGTAASGSGSPAAPGREWADVVTPGLPEDLFLRGEAPISQEEVRALVLCKAGLRRGMVVYEIGAGTGSWTVEVARLIAPGFVWAVERDPVAAGLVRSNLKRFGLSNAAVVEGEAPAACAGFPKADCVLVGGSGGKLQMIIAAAESWLRPGGCLVLSAVTPDTFSTAWQQLQGEGWERQEAVLLNLARVVPRGSARIWQGENPVFLLRAFSTGGKEE</sequence>
<dbReference type="GO" id="GO:0009236">
    <property type="term" value="P:cobalamin biosynthetic process"/>
    <property type="evidence" value="ECO:0007669"/>
    <property type="project" value="UniProtKB-UniPathway"/>
</dbReference>
<dbReference type="EMBL" id="CP003732">
    <property type="protein sequence ID" value="AFV10761.1"/>
    <property type="molecule type" value="Genomic_DNA"/>
</dbReference>
<dbReference type="InterPro" id="IPR000878">
    <property type="entry name" value="4pyrrol_Mease"/>
</dbReference>
<dbReference type="CDD" id="cd02440">
    <property type="entry name" value="AdoMet_MTases"/>
    <property type="match status" value="1"/>
</dbReference>
<dbReference type="STRING" id="1089553.Tph_c05230"/>
<dbReference type="UniPathway" id="UPA00148"/>
<dbReference type="SUPFAM" id="SSF53335">
    <property type="entry name" value="S-adenosyl-L-methionine-dependent methyltransferases"/>
    <property type="match status" value="1"/>
</dbReference>
<dbReference type="InterPro" id="IPR029063">
    <property type="entry name" value="SAM-dependent_MTases_sf"/>
</dbReference>
<dbReference type="InterPro" id="IPR014776">
    <property type="entry name" value="4pyrrole_Mease_sub2"/>
</dbReference>
<evidence type="ECO:0000259" key="7">
    <source>
        <dbReference type="Pfam" id="PF00590"/>
    </source>
</evidence>
<reference evidence="8 9" key="1">
    <citation type="journal article" date="2012" name="BMC Genomics">
        <title>Genome-guided analysis of physiological and morphological traits of the fermentative acetate oxidizer Thermacetogenium phaeum.</title>
        <authorList>
            <person name="Oehler D."/>
            <person name="Poehlein A."/>
            <person name="Leimbach A."/>
            <person name="Muller N."/>
            <person name="Daniel R."/>
            <person name="Gottschalk G."/>
            <person name="Schink B."/>
        </authorList>
    </citation>
    <scope>NUCLEOTIDE SEQUENCE [LARGE SCALE GENOMIC DNA]</scope>
    <source>
        <strain evidence="9">ATCC BAA-254 / DSM 26808 / PB</strain>
    </source>
</reference>
<dbReference type="PANTHER" id="PTHR43182">
    <property type="entry name" value="COBALT-PRECORRIN-6B C(15)-METHYLTRANSFERASE (DECARBOXYLATING)"/>
    <property type="match status" value="1"/>
</dbReference>
<gene>
    <name evidence="8" type="primary">cbiT</name>
    <name evidence="8" type="ordered locus">Tph_c05230</name>
</gene>
<dbReference type="InterPro" id="IPR012818">
    <property type="entry name" value="CbiE"/>
</dbReference>
<dbReference type="GO" id="GO:0008276">
    <property type="term" value="F:protein methyltransferase activity"/>
    <property type="evidence" value="ECO:0007669"/>
    <property type="project" value="InterPro"/>
</dbReference>
<dbReference type="Gene3D" id="3.40.1010.10">
    <property type="entry name" value="Cobalt-precorrin-4 Transmethylase, Domain 1"/>
    <property type="match status" value="1"/>
</dbReference>
<evidence type="ECO:0000313" key="8">
    <source>
        <dbReference type="EMBL" id="AFV10761.1"/>
    </source>
</evidence>
<dbReference type="SUPFAM" id="SSF53790">
    <property type="entry name" value="Tetrapyrrole methylase"/>
    <property type="match status" value="1"/>
</dbReference>
<feature type="domain" description="Tetrapyrrole methylase" evidence="7">
    <location>
        <begin position="7"/>
        <end position="191"/>
    </location>
</feature>
<evidence type="ECO:0000313" key="9">
    <source>
        <dbReference type="Proteomes" id="UP000000467"/>
    </source>
</evidence>
<evidence type="ECO:0000256" key="2">
    <source>
        <dbReference type="ARBA" id="ARBA00022573"/>
    </source>
</evidence>
<dbReference type="InterPro" id="IPR050714">
    <property type="entry name" value="Cobalamin_biosynth_MTase"/>
</dbReference>
<dbReference type="HOGENOM" id="CLU_031955_1_2_9"/>
<dbReference type="InterPro" id="IPR035996">
    <property type="entry name" value="4pyrrol_Methylase_sf"/>
</dbReference>
<dbReference type="Gene3D" id="3.40.50.150">
    <property type="entry name" value="Vaccinia Virus protein VP39"/>
    <property type="match status" value="1"/>
</dbReference>
<dbReference type="GO" id="GO:0046025">
    <property type="term" value="F:precorrin-6Y C5,15-methyltransferase (decarboxylating) activity"/>
    <property type="evidence" value="ECO:0007669"/>
    <property type="project" value="UniProtKB-EC"/>
</dbReference>
<feature type="region of interest" description="Disordered" evidence="6">
    <location>
        <begin position="220"/>
        <end position="265"/>
    </location>
</feature>
<dbReference type="eggNOG" id="COG2242">
    <property type="taxonomic scope" value="Bacteria"/>
</dbReference>
<proteinExistence type="predicted"/>
<evidence type="ECO:0000256" key="3">
    <source>
        <dbReference type="ARBA" id="ARBA00022603"/>
    </source>
</evidence>
<feature type="compositionally biased region" description="Low complexity" evidence="6">
    <location>
        <begin position="249"/>
        <end position="263"/>
    </location>
</feature>